<reference evidence="1" key="2">
    <citation type="submission" date="2023-02" db="EMBL/GenBank/DDBJ databases">
        <authorList>
            <consortium name="DOE Joint Genome Institute"/>
            <person name="Mondo S.J."/>
            <person name="Chang Y."/>
            <person name="Wang Y."/>
            <person name="Ahrendt S."/>
            <person name="Andreopoulos W."/>
            <person name="Barry K."/>
            <person name="Beard J."/>
            <person name="Benny G.L."/>
            <person name="Blankenship S."/>
            <person name="Bonito G."/>
            <person name="Cuomo C."/>
            <person name="Desiro A."/>
            <person name="Gervers K.A."/>
            <person name="Hundley H."/>
            <person name="Kuo A."/>
            <person name="LaButti K."/>
            <person name="Lang B.F."/>
            <person name="Lipzen A."/>
            <person name="O'Donnell K."/>
            <person name="Pangilinan J."/>
            <person name="Reynolds N."/>
            <person name="Sandor L."/>
            <person name="Smith M.W."/>
            <person name="Tsang A."/>
            <person name="Grigoriev I.V."/>
            <person name="Stajich J.E."/>
            <person name="Spatafora J.W."/>
        </authorList>
    </citation>
    <scope>NUCLEOTIDE SEQUENCE</scope>
    <source>
        <strain evidence="1">RSA 2281</strain>
    </source>
</reference>
<reference evidence="1" key="1">
    <citation type="journal article" date="2022" name="IScience">
        <title>Evolution of zygomycete secretomes and the origins of terrestrial fungal ecologies.</title>
        <authorList>
            <person name="Chang Y."/>
            <person name="Wang Y."/>
            <person name="Mondo S."/>
            <person name="Ahrendt S."/>
            <person name="Andreopoulos W."/>
            <person name="Barry K."/>
            <person name="Beard J."/>
            <person name="Benny G.L."/>
            <person name="Blankenship S."/>
            <person name="Bonito G."/>
            <person name="Cuomo C."/>
            <person name="Desiro A."/>
            <person name="Gervers K.A."/>
            <person name="Hundley H."/>
            <person name="Kuo A."/>
            <person name="LaButti K."/>
            <person name="Lang B.F."/>
            <person name="Lipzen A."/>
            <person name="O'Donnell K."/>
            <person name="Pangilinan J."/>
            <person name="Reynolds N."/>
            <person name="Sandor L."/>
            <person name="Smith M.E."/>
            <person name="Tsang A."/>
            <person name="Grigoriev I.V."/>
            <person name="Stajich J.E."/>
            <person name="Spatafora J.W."/>
        </authorList>
    </citation>
    <scope>NUCLEOTIDE SEQUENCE</scope>
    <source>
        <strain evidence="1">RSA 2281</strain>
    </source>
</reference>
<dbReference type="Proteomes" id="UP001209540">
    <property type="component" value="Unassembled WGS sequence"/>
</dbReference>
<keyword evidence="2" id="KW-1185">Reference proteome</keyword>
<protein>
    <submittedName>
        <fullName evidence="1">Uncharacterized protein</fullName>
    </submittedName>
</protein>
<comment type="caution">
    <text evidence="1">The sequence shown here is derived from an EMBL/GenBank/DDBJ whole genome shotgun (WGS) entry which is preliminary data.</text>
</comment>
<proteinExistence type="predicted"/>
<evidence type="ECO:0000313" key="2">
    <source>
        <dbReference type="Proteomes" id="UP001209540"/>
    </source>
</evidence>
<sequence>MAKPTNLSRDARKGHVLKPIECFDMETQTDPWECPFCVPPVYTIKLPSKESQFLMESFRRQISEHLQIHKQDVIKAIAEREKRKAAKV</sequence>
<organism evidence="1 2">
    <name type="scientific">Phascolomyces articulosus</name>
    <dbReference type="NCBI Taxonomy" id="60185"/>
    <lineage>
        <taxon>Eukaryota</taxon>
        <taxon>Fungi</taxon>
        <taxon>Fungi incertae sedis</taxon>
        <taxon>Mucoromycota</taxon>
        <taxon>Mucoromycotina</taxon>
        <taxon>Mucoromycetes</taxon>
        <taxon>Mucorales</taxon>
        <taxon>Lichtheimiaceae</taxon>
        <taxon>Phascolomyces</taxon>
    </lineage>
</organism>
<dbReference type="AlphaFoldDB" id="A0AAD5KDS7"/>
<accession>A0AAD5KDS7</accession>
<name>A0AAD5KDS7_9FUNG</name>
<evidence type="ECO:0000313" key="1">
    <source>
        <dbReference type="EMBL" id="KAI9263325.1"/>
    </source>
</evidence>
<gene>
    <name evidence="1" type="ORF">BDA99DRAFT_64920</name>
</gene>
<dbReference type="EMBL" id="JAIXMP010000013">
    <property type="protein sequence ID" value="KAI9263325.1"/>
    <property type="molecule type" value="Genomic_DNA"/>
</dbReference>